<comment type="similarity">
    <text evidence="1">Belongs to the type-I restriction system S methylase family.</text>
</comment>
<dbReference type="AlphaFoldDB" id="A0A521BCT9"/>
<reference evidence="8 9" key="1">
    <citation type="submission" date="2017-05" db="EMBL/GenBank/DDBJ databases">
        <authorList>
            <person name="Varghese N."/>
            <person name="Submissions S."/>
        </authorList>
    </citation>
    <scope>NUCLEOTIDE SEQUENCE [LARGE SCALE GENOMIC DNA]</scope>
    <source>
        <strain evidence="8 9">DSM 45474</strain>
    </source>
</reference>
<evidence type="ECO:0000256" key="6">
    <source>
        <dbReference type="SAM" id="MobiDB-lite"/>
    </source>
</evidence>
<proteinExistence type="inferred from homology"/>
<dbReference type="GO" id="GO:0009307">
    <property type="term" value="P:DNA restriction-modification system"/>
    <property type="evidence" value="ECO:0007669"/>
    <property type="project" value="UniProtKB-KW"/>
</dbReference>
<dbReference type="SUPFAM" id="SSF116734">
    <property type="entry name" value="DNA methylase specificity domain"/>
    <property type="match status" value="2"/>
</dbReference>
<feature type="region of interest" description="Disordered" evidence="6">
    <location>
        <begin position="261"/>
        <end position="280"/>
    </location>
</feature>
<evidence type="ECO:0000259" key="7">
    <source>
        <dbReference type="Pfam" id="PF01420"/>
    </source>
</evidence>
<feature type="domain" description="Type I restriction modification DNA specificity" evidence="7">
    <location>
        <begin position="30"/>
        <end position="210"/>
    </location>
</feature>
<feature type="coiled-coil region" evidence="5">
    <location>
        <begin position="197"/>
        <end position="224"/>
    </location>
</feature>
<dbReference type="Proteomes" id="UP000315636">
    <property type="component" value="Unassembled WGS sequence"/>
</dbReference>
<evidence type="ECO:0000256" key="5">
    <source>
        <dbReference type="SAM" id="Coils"/>
    </source>
</evidence>
<dbReference type="CDD" id="cd17252">
    <property type="entry name" value="RMtype1_S_EcoKI-TRD1-CR1_like"/>
    <property type="match status" value="1"/>
</dbReference>
<protein>
    <submittedName>
        <fullName evidence="8">Type I restriction enzyme, S subunit</fullName>
    </submittedName>
</protein>
<evidence type="ECO:0000313" key="8">
    <source>
        <dbReference type="EMBL" id="SMO44888.1"/>
    </source>
</evidence>
<keyword evidence="3" id="KW-0238">DNA-binding</keyword>
<name>A0A521BCT9_9BACL</name>
<dbReference type="PANTHER" id="PTHR43140">
    <property type="entry name" value="TYPE-1 RESTRICTION ENZYME ECOKI SPECIFICITY PROTEIN"/>
    <property type="match status" value="1"/>
</dbReference>
<dbReference type="PANTHER" id="PTHR43140:SF1">
    <property type="entry name" value="TYPE I RESTRICTION ENZYME ECOKI SPECIFICITY SUBUNIT"/>
    <property type="match status" value="1"/>
</dbReference>
<evidence type="ECO:0000256" key="3">
    <source>
        <dbReference type="ARBA" id="ARBA00023125"/>
    </source>
</evidence>
<dbReference type="RefSeq" id="WP_142504329.1">
    <property type="nucleotide sequence ID" value="NZ_FXTI01000002.1"/>
</dbReference>
<dbReference type="GO" id="GO:0003677">
    <property type="term" value="F:DNA binding"/>
    <property type="evidence" value="ECO:0007669"/>
    <property type="project" value="UniProtKB-KW"/>
</dbReference>
<dbReference type="CDD" id="cd17249">
    <property type="entry name" value="RMtype1_S_EcoR124I-TRD2-CR2_like"/>
    <property type="match status" value="1"/>
</dbReference>
<evidence type="ECO:0000256" key="4">
    <source>
        <dbReference type="ARBA" id="ARBA00038652"/>
    </source>
</evidence>
<keyword evidence="9" id="KW-1185">Reference proteome</keyword>
<feature type="domain" description="Type I restriction modification DNA specificity" evidence="7">
    <location>
        <begin position="285"/>
        <end position="454"/>
    </location>
</feature>
<comment type="subunit">
    <text evidence="4">The methyltransferase is composed of M and S polypeptides.</text>
</comment>
<keyword evidence="2" id="KW-0680">Restriction system</keyword>
<dbReference type="InterPro" id="IPR044946">
    <property type="entry name" value="Restrct_endonuc_typeI_TRD_sf"/>
</dbReference>
<dbReference type="Pfam" id="PF01420">
    <property type="entry name" value="Methylase_S"/>
    <property type="match status" value="2"/>
</dbReference>
<dbReference type="OrthoDB" id="9811611at2"/>
<dbReference type="InterPro" id="IPR000055">
    <property type="entry name" value="Restrct_endonuc_typeI_TRD"/>
</dbReference>
<dbReference type="InterPro" id="IPR051212">
    <property type="entry name" value="Type-I_RE_S_subunit"/>
</dbReference>
<evidence type="ECO:0000256" key="1">
    <source>
        <dbReference type="ARBA" id="ARBA00010923"/>
    </source>
</evidence>
<evidence type="ECO:0000256" key="2">
    <source>
        <dbReference type="ARBA" id="ARBA00022747"/>
    </source>
</evidence>
<keyword evidence="5" id="KW-0175">Coiled coil</keyword>
<sequence length="527" mass="60540">MSRKKKQKKTLEELLQEALVPKEEQPYEVPENWVWVRLGSVVEALRGVTYKKNQVTNSGEENVCLVLRGGNIQDGKIFKFEDDVYVPFDLIKENQCLQKGDIIIVTSTGSKKVIGKSAQCLSDEANVSFGAFLTLIRPKNQNNRRYFGYYFQSDLYKKSVATISKGVNINNLKATELMNFPFPLPPLPEQKRIVNRVESLLGKIEEAKRLIEEARESFEQRRAAILARAFRGELTRTWRDQNPDVEPADRLLERIREERAQLETSKRKRKKNTDLPPIDPPYELPEGWKWVRISELFNVAGGGTPSKSNVKYWDGNIPWVSPKDMKFRVIRDTIDTITEDGLNNTTSDKYETGAIVMVVRSGILNRTLPVAILGQASAINQDMKVFNSGDSYLNEYFYWYIKGHEEFLLGKYTKSGTTVKSFQTRLFLENHYLPLPPYKEMKMILEKVQLLIETEEKVQSDLEFDNHIFTQSMLSRAFRGELGTNDHAEESALEFLKQTLAEQHGLSYDCSQDAMLQVAEQGTLYET</sequence>
<organism evidence="8 9">
    <name type="scientific">Melghirimyces algeriensis</name>
    <dbReference type="NCBI Taxonomy" id="910412"/>
    <lineage>
        <taxon>Bacteria</taxon>
        <taxon>Bacillati</taxon>
        <taxon>Bacillota</taxon>
        <taxon>Bacilli</taxon>
        <taxon>Bacillales</taxon>
        <taxon>Thermoactinomycetaceae</taxon>
        <taxon>Melghirimyces</taxon>
    </lineage>
</organism>
<dbReference type="Gene3D" id="3.90.220.20">
    <property type="entry name" value="DNA methylase specificity domains"/>
    <property type="match status" value="2"/>
</dbReference>
<gene>
    <name evidence="8" type="ORF">SAMN06264849_1025</name>
</gene>
<evidence type="ECO:0000313" key="9">
    <source>
        <dbReference type="Proteomes" id="UP000315636"/>
    </source>
</evidence>
<dbReference type="EMBL" id="FXTI01000002">
    <property type="protein sequence ID" value="SMO44888.1"/>
    <property type="molecule type" value="Genomic_DNA"/>
</dbReference>
<accession>A0A521BCT9</accession>